<gene>
    <name evidence="2" type="ORF">JIN84_10095</name>
</gene>
<dbReference type="Proteomes" id="UP000600139">
    <property type="component" value="Unassembled WGS sequence"/>
</dbReference>
<protein>
    <submittedName>
        <fullName evidence="2">Uncharacterized protein</fullName>
    </submittedName>
</protein>
<feature type="chain" id="PRO_5036851316" evidence="1">
    <location>
        <begin position="23"/>
        <end position="179"/>
    </location>
</feature>
<keyword evidence="3" id="KW-1185">Reference proteome</keyword>
<evidence type="ECO:0000313" key="2">
    <source>
        <dbReference type="EMBL" id="MBK1815970.1"/>
    </source>
</evidence>
<name>A0A934R5S8_9BACT</name>
<sequence length="179" mass="19669">MLRKTLMLCFVGSLVCSLPVRAQEPAPEGSAEEQKNGDSPAQNRFWQTTLTDGSFMVPLDRIVSVSRAKYVLDGTLIVDEVTVDTVGQALARFYFISPISDSLPGNTAADVTARSKELVDKSAERAGVGVQDMVVKKYPDTTHAKSIEFRILSEKDLTGLYNSVRNAWESGRGRHFKAK</sequence>
<evidence type="ECO:0000256" key="1">
    <source>
        <dbReference type="SAM" id="SignalP"/>
    </source>
</evidence>
<evidence type="ECO:0000313" key="3">
    <source>
        <dbReference type="Proteomes" id="UP000600139"/>
    </source>
</evidence>
<keyword evidence="1" id="KW-0732">Signal</keyword>
<reference evidence="2" key="1">
    <citation type="submission" date="2021-01" db="EMBL/GenBank/DDBJ databases">
        <title>Modified the classification status of verrucomicrobia.</title>
        <authorList>
            <person name="Feng X."/>
        </authorList>
    </citation>
    <scope>NUCLEOTIDE SEQUENCE</scope>
    <source>
        <strain evidence="2">JCM 18052</strain>
    </source>
</reference>
<proteinExistence type="predicted"/>
<dbReference type="AlphaFoldDB" id="A0A934R5S8"/>
<organism evidence="2 3">
    <name type="scientific">Luteolibacter yonseiensis</name>
    <dbReference type="NCBI Taxonomy" id="1144680"/>
    <lineage>
        <taxon>Bacteria</taxon>
        <taxon>Pseudomonadati</taxon>
        <taxon>Verrucomicrobiota</taxon>
        <taxon>Verrucomicrobiia</taxon>
        <taxon>Verrucomicrobiales</taxon>
        <taxon>Verrucomicrobiaceae</taxon>
        <taxon>Luteolibacter</taxon>
    </lineage>
</organism>
<feature type="signal peptide" evidence="1">
    <location>
        <begin position="1"/>
        <end position="22"/>
    </location>
</feature>
<accession>A0A934R5S8</accession>
<dbReference type="RefSeq" id="WP_200350930.1">
    <property type="nucleotide sequence ID" value="NZ_BAABHZ010000006.1"/>
</dbReference>
<comment type="caution">
    <text evidence="2">The sequence shown here is derived from an EMBL/GenBank/DDBJ whole genome shotgun (WGS) entry which is preliminary data.</text>
</comment>
<dbReference type="EMBL" id="JAENIK010000011">
    <property type="protein sequence ID" value="MBK1815970.1"/>
    <property type="molecule type" value="Genomic_DNA"/>
</dbReference>